<dbReference type="EMBL" id="JABSXK010000001">
    <property type="protein sequence ID" value="NRV11048.1"/>
    <property type="molecule type" value="Genomic_DNA"/>
</dbReference>
<evidence type="ECO:0000313" key="6">
    <source>
        <dbReference type="Proteomes" id="UP000821656"/>
    </source>
</evidence>
<dbReference type="PANTHER" id="PTHR10272:SF0">
    <property type="entry name" value="PLATELET-ACTIVATING FACTOR ACETYLHYDROLASE"/>
    <property type="match status" value="1"/>
</dbReference>
<accession>A0A9Q5CJF8</accession>
<dbReference type="SUPFAM" id="SSF53474">
    <property type="entry name" value="alpha/beta-Hydrolases"/>
    <property type="match status" value="1"/>
</dbReference>
<keyword evidence="4" id="KW-1133">Transmembrane helix</keyword>
<evidence type="ECO:0000256" key="2">
    <source>
        <dbReference type="ARBA" id="ARBA00022963"/>
    </source>
</evidence>
<evidence type="ECO:0000256" key="1">
    <source>
        <dbReference type="ARBA" id="ARBA00022801"/>
    </source>
</evidence>
<reference evidence="5" key="1">
    <citation type="submission" date="2020-05" db="EMBL/GenBank/DDBJ databases">
        <title>Genomic insights into acetone-butanol-ethanol (ABE) fermentation by sequencing solventogenic clostridia strains.</title>
        <authorList>
            <person name="Brown S."/>
        </authorList>
    </citation>
    <scope>NUCLEOTIDE SEQUENCE</scope>
    <source>
        <strain evidence="5">DJ126</strain>
    </source>
</reference>
<dbReference type="GO" id="GO:0016042">
    <property type="term" value="P:lipid catabolic process"/>
    <property type="evidence" value="ECO:0007669"/>
    <property type="project" value="UniProtKB-KW"/>
</dbReference>
<dbReference type="AlphaFoldDB" id="A0A9Q5CJF8"/>
<dbReference type="Proteomes" id="UP000821656">
    <property type="component" value="Unassembled WGS sequence"/>
</dbReference>
<gene>
    <name evidence="5" type="ORF">DFH45_004011</name>
</gene>
<protein>
    <submittedName>
        <fullName evidence="5">Dienelactone hydrolase/uncharacterized membrane protein</fullName>
    </submittedName>
</protein>
<dbReference type="RefSeq" id="WP_077307740.1">
    <property type="nucleotide sequence ID" value="NZ_CP016090.1"/>
</dbReference>
<dbReference type="GO" id="GO:0003847">
    <property type="term" value="F:1-alkyl-2-acetylglycerophosphocholine esterase activity"/>
    <property type="evidence" value="ECO:0007669"/>
    <property type="project" value="TreeGrafter"/>
</dbReference>
<dbReference type="PANTHER" id="PTHR10272">
    <property type="entry name" value="PLATELET-ACTIVATING FACTOR ACETYLHYDROLASE"/>
    <property type="match status" value="1"/>
</dbReference>
<proteinExistence type="predicted"/>
<organism evidence="5 6">
    <name type="scientific">Clostridium beijerinckii</name>
    <name type="common">Clostridium MP</name>
    <dbReference type="NCBI Taxonomy" id="1520"/>
    <lineage>
        <taxon>Bacteria</taxon>
        <taxon>Bacillati</taxon>
        <taxon>Bacillota</taxon>
        <taxon>Clostridia</taxon>
        <taxon>Eubacteriales</taxon>
        <taxon>Clostridiaceae</taxon>
        <taxon>Clostridium</taxon>
    </lineage>
</organism>
<name>A0A9Q5CJF8_CLOBE</name>
<keyword evidence="4" id="KW-0472">Membrane</keyword>
<evidence type="ECO:0000256" key="3">
    <source>
        <dbReference type="ARBA" id="ARBA00023098"/>
    </source>
</evidence>
<evidence type="ECO:0000313" key="5">
    <source>
        <dbReference type="EMBL" id="NRV11048.1"/>
    </source>
</evidence>
<comment type="caution">
    <text evidence="5">The sequence shown here is derived from an EMBL/GenBank/DDBJ whole genome shotgun (WGS) entry which is preliminary data.</text>
</comment>
<feature type="transmembrane region" description="Helical" evidence="4">
    <location>
        <begin position="6"/>
        <end position="21"/>
    </location>
</feature>
<feature type="transmembrane region" description="Helical" evidence="4">
    <location>
        <begin position="57"/>
        <end position="78"/>
    </location>
</feature>
<feature type="transmembrane region" description="Helical" evidence="4">
    <location>
        <begin position="33"/>
        <end position="51"/>
    </location>
</feature>
<keyword evidence="2" id="KW-0442">Lipid degradation</keyword>
<feature type="transmembrane region" description="Helical" evidence="4">
    <location>
        <begin position="90"/>
        <end position="111"/>
    </location>
</feature>
<dbReference type="Pfam" id="PF03403">
    <property type="entry name" value="PAF-AH_p_II"/>
    <property type="match status" value="1"/>
</dbReference>
<dbReference type="InterPro" id="IPR029058">
    <property type="entry name" value="AB_hydrolase_fold"/>
</dbReference>
<evidence type="ECO:0000256" key="4">
    <source>
        <dbReference type="SAM" id="Phobius"/>
    </source>
</evidence>
<keyword evidence="1 5" id="KW-0378">Hydrolase</keyword>
<keyword evidence="4" id="KW-0812">Transmembrane</keyword>
<keyword evidence="3" id="KW-0443">Lipid metabolism</keyword>
<dbReference type="Gene3D" id="3.40.50.1820">
    <property type="entry name" value="alpha/beta hydrolase"/>
    <property type="match status" value="1"/>
</dbReference>
<sequence length="443" mass="50241">MGIIVVSIAAVIEIVFGIYCFKTKSNQKKIRSLIHISVFIAFVVFTFLSVIQWSFRWMLLGGVLLIFAITSVISLILKREDKKKYKIRKMVGKSIAMCIVVVLAVSPELIFPQHKMPELTGKYKEIKTATYTFKDNNRIDIYSPKGENREVTVEFWYPEDDEVTSHYPLVVFSHGAYGMKTSNMSTFRELASNGYVVCSIDHPYQCLFTRDADGKITTIDKSFMDELNGANNGAYDEETEYNLERKWLNVRTGDMNFILDTIIKNVKEGNTEKVYSLIDAGKIGLIGHSLGASASAQLGRERSDVRAVVNLDDDLKGEYTGFNNGKLQINHNIYPVPILSIYSDDLKRIYEKTDPSIIPQRLISTTAPKSFEVYFAGTNHMSFTDLPLSSPILTSLLSDTAKSKIGTQKADKYYVIEKMNNLILQFFNCYLKNEGDFLPEDEY</sequence>